<name>A0A5S4WT01_9BRAD</name>
<gene>
    <name evidence="2" type="ORF">FXB38_12315</name>
</gene>
<organism evidence="2 3">
    <name type="scientific">Bradyrhizobium cytisi</name>
    <dbReference type="NCBI Taxonomy" id="515489"/>
    <lineage>
        <taxon>Bacteria</taxon>
        <taxon>Pseudomonadati</taxon>
        <taxon>Pseudomonadota</taxon>
        <taxon>Alphaproteobacteria</taxon>
        <taxon>Hyphomicrobiales</taxon>
        <taxon>Nitrobacteraceae</taxon>
        <taxon>Bradyrhizobium</taxon>
    </lineage>
</organism>
<proteinExistence type="predicted"/>
<sequence>MHEQRLRRADDIHCAVLGIADNQERDRNVFTRAGADIHQHYLCCDAHRGRQDQVRVGSGSSADRRGGVVASAWRALGDVLLKVGEKYRTFSAHREDRKKFDVEEGFYVRPPPPPPPSKQYEELPTQWDRTQQQTPLFEKCND</sequence>
<dbReference type="AlphaFoldDB" id="A0A5S4WT01"/>
<evidence type="ECO:0000313" key="2">
    <source>
        <dbReference type="EMBL" id="TYL85070.1"/>
    </source>
</evidence>
<feature type="region of interest" description="Disordered" evidence="1">
    <location>
        <begin position="101"/>
        <end position="142"/>
    </location>
</feature>
<reference evidence="2 3" key="1">
    <citation type="submission" date="2019-08" db="EMBL/GenBank/DDBJ databases">
        <title>Bradyrhizobium hipponensis sp. nov., a rhizobium isolated from a Lupinus angustifolius root nodule in Tunisia.</title>
        <authorList>
            <person name="Off K."/>
            <person name="Rejili M."/>
            <person name="Mars M."/>
            <person name="Brachmann A."/>
            <person name="Marin M."/>
        </authorList>
    </citation>
    <scope>NUCLEOTIDE SEQUENCE [LARGE SCALE GENOMIC DNA]</scope>
    <source>
        <strain evidence="2 3">CTAW11</strain>
    </source>
</reference>
<dbReference type="OrthoDB" id="8241984at2"/>
<accession>A0A5S4WT01</accession>
<evidence type="ECO:0000256" key="1">
    <source>
        <dbReference type="SAM" id="MobiDB-lite"/>
    </source>
</evidence>
<dbReference type="RefSeq" id="WP_148751127.1">
    <property type="nucleotide sequence ID" value="NZ_VSSR01000020.1"/>
</dbReference>
<protein>
    <submittedName>
        <fullName evidence="2">Uncharacterized protein</fullName>
    </submittedName>
</protein>
<dbReference type="Proteomes" id="UP000324853">
    <property type="component" value="Unassembled WGS sequence"/>
</dbReference>
<keyword evidence="3" id="KW-1185">Reference proteome</keyword>
<comment type="caution">
    <text evidence="2">The sequence shown here is derived from an EMBL/GenBank/DDBJ whole genome shotgun (WGS) entry which is preliminary data.</text>
</comment>
<evidence type="ECO:0000313" key="3">
    <source>
        <dbReference type="Proteomes" id="UP000324853"/>
    </source>
</evidence>
<dbReference type="EMBL" id="VSSR01000020">
    <property type="protein sequence ID" value="TYL85070.1"/>
    <property type="molecule type" value="Genomic_DNA"/>
</dbReference>